<organism evidence="3 4">
    <name type="scientific">Halobacterium salinarum</name>
    <name type="common">Halobacterium halobium</name>
    <dbReference type="NCBI Taxonomy" id="2242"/>
    <lineage>
        <taxon>Archaea</taxon>
        <taxon>Methanobacteriati</taxon>
        <taxon>Methanobacteriota</taxon>
        <taxon>Stenosarchaea group</taxon>
        <taxon>Halobacteria</taxon>
        <taxon>Halobacteriales</taxon>
        <taxon>Halobacteriaceae</taxon>
        <taxon>Halobacterium</taxon>
    </lineage>
</organism>
<dbReference type="Pfam" id="PF26492">
    <property type="entry name" value="DUF8160"/>
    <property type="match status" value="1"/>
</dbReference>
<comment type="caution">
    <text evidence="3">The sequence shown here is derived from an EMBL/GenBank/DDBJ whole genome shotgun (WGS) entry which is preliminary data.</text>
</comment>
<accession>A0A841HEG3</accession>
<evidence type="ECO:0000313" key="4">
    <source>
        <dbReference type="Proteomes" id="UP000642919"/>
    </source>
</evidence>
<dbReference type="EMBL" id="JACHGX010000022">
    <property type="protein sequence ID" value="MBB6091073.1"/>
    <property type="molecule type" value="Genomic_DNA"/>
</dbReference>
<reference evidence="3" key="1">
    <citation type="submission" date="2020-08" db="EMBL/GenBank/DDBJ databases">
        <title>Genomic Encyclopedia of Type Strains, Phase IV (KMG-IV): sequencing the most valuable type-strain genomes for metagenomic binning, comparative biology and taxonomic classification.</title>
        <authorList>
            <person name="Goeker M."/>
        </authorList>
    </citation>
    <scope>NUCLEOTIDE SEQUENCE</scope>
    <source>
        <strain evidence="3">DSM 669</strain>
    </source>
</reference>
<protein>
    <recommendedName>
        <fullName evidence="2">DUF8160 domain-containing protein</fullName>
    </recommendedName>
</protein>
<dbReference type="RefSeq" id="WP_010890495.1">
    <property type="nucleotide sequence ID" value="NZ_JACHGX010000022.1"/>
</dbReference>
<feature type="region of interest" description="Disordered" evidence="1">
    <location>
        <begin position="1"/>
        <end position="69"/>
    </location>
</feature>
<feature type="domain" description="DUF8160" evidence="2">
    <location>
        <begin position="16"/>
        <end position="149"/>
    </location>
</feature>
<dbReference type="OMA" id="RETSYEC"/>
<dbReference type="GeneID" id="5954572"/>
<evidence type="ECO:0000259" key="2">
    <source>
        <dbReference type="Pfam" id="PF26492"/>
    </source>
</evidence>
<proteinExistence type="predicted"/>
<dbReference type="AlphaFoldDB" id="A0A841HEG3"/>
<sequence>MPNGDRDDVADRLSRRFDNDEEADEVSGEEEQAANAQQPPHEENASDAGNEENEGGKMNAEAEVSSRNAMHVRNVKSEWTSKSFYLPEFLKDDLKTTYKETDLEFEMERGEELPKTRHYYPLVVALGIERIARMDPQEINERIEGLEERGEPE</sequence>
<name>A0A841HEG3_HALSI</name>
<gene>
    <name evidence="3" type="ORF">HNR49_002464</name>
</gene>
<evidence type="ECO:0000313" key="3">
    <source>
        <dbReference type="EMBL" id="MBB6091073.1"/>
    </source>
</evidence>
<dbReference type="InterPro" id="IPR058474">
    <property type="entry name" value="DUF8160"/>
</dbReference>
<dbReference type="Proteomes" id="UP000642919">
    <property type="component" value="Unassembled WGS sequence"/>
</dbReference>
<feature type="compositionally biased region" description="Basic and acidic residues" evidence="1">
    <location>
        <begin position="1"/>
        <end position="18"/>
    </location>
</feature>
<evidence type="ECO:0000256" key="1">
    <source>
        <dbReference type="SAM" id="MobiDB-lite"/>
    </source>
</evidence>
<feature type="compositionally biased region" description="Acidic residues" evidence="1">
    <location>
        <begin position="19"/>
        <end position="32"/>
    </location>
</feature>